<accession>A0A0C2ZFL9</accession>
<reference evidence="1 2" key="1">
    <citation type="submission" date="2014-04" db="EMBL/GenBank/DDBJ databases">
        <authorList>
            <consortium name="DOE Joint Genome Institute"/>
            <person name="Kuo A."/>
            <person name="Kohler A."/>
            <person name="Nagy L.G."/>
            <person name="Floudas D."/>
            <person name="Copeland A."/>
            <person name="Barry K.W."/>
            <person name="Cichocki N."/>
            <person name="Veneault-Fourrey C."/>
            <person name="LaButti K."/>
            <person name="Lindquist E.A."/>
            <person name="Lipzen A."/>
            <person name="Lundell T."/>
            <person name="Morin E."/>
            <person name="Murat C."/>
            <person name="Sun H."/>
            <person name="Tunlid A."/>
            <person name="Henrissat B."/>
            <person name="Grigoriev I.V."/>
            <person name="Hibbett D.S."/>
            <person name="Martin F."/>
            <person name="Nordberg H.P."/>
            <person name="Cantor M.N."/>
            <person name="Hua S.X."/>
        </authorList>
    </citation>
    <scope>NUCLEOTIDE SEQUENCE [LARGE SCALE GENOMIC DNA]</scope>
    <source>
        <strain evidence="1 2">Foug A</strain>
    </source>
</reference>
<dbReference type="InParanoid" id="A0A0C2ZFL9"/>
<protein>
    <submittedName>
        <fullName evidence="1">Uncharacterized protein</fullName>
    </submittedName>
</protein>
<dbReference type="EMBL" id="KN822061">
    <property type="protein sequence ID" value="KIM60488.1"/>
    <property type="molecule type" value="Genomic_DNA"/>
</dbReference>
<evidence type="ECO:0000313" key="1">
    <source>
        <dbReference type="EMBL" id="KIM60488.1"/>
    </source>
</evidence>
<keyword evidence="2" id="KW-1185">Reference proteome</keyword>
<gene>
    <name evidence="1" type="ORF">SCLCIDRAFT_26543</name>
</gene>
<dbReference type="OrthoDB" id="2691507at2759"/>
<dbReference type="Proteomes" id="UP000053989">
    <property type="component" value="Unassembled WGS sequence"/>
</dbReference>
<reference evidence="2" key="2">
    <citation type="submission" date="2015-01" db="EMBL/GenBank/DDBJ databases">
        <title>Evolutionary Origins and Diversification of the Mycorrhizal Mutualists.</title>
        <authorList>
            <consortium name="DOE Joint Genome Institute"/>
            <consortium name="Mycorrhizal Genomics Consortium"/>
            <person name="Kohler A."/>
            <person name="Kuo A."/>
            <person name="Nagy L.G."/>
            <person name="Floudas D."/>
            <person name="Copeland A."/>
            <person name="Barry K.W."/>
            <person name="Cichocki N."/>
            <person name="Veneault-Fourrey C."/>
            <person name="LaButti K."/>
            <person name="Lindquist E.A."/>
            <person name="Lipzen A."/>
            <person name="Lundell T."/>
            <person name="Morin E."/>
            <person name="Murat C."/>
            <person name="Riley R."/>
            <person name="Ohm R."/>
            <person name="Sun H."/>
            <person name="Tunlid A."/>
            <person name="Henrissat B."/>
            <person name="Grigoriev I.V."/>
            <person name="Hibbett D.S."/>
            <person name="Martin F."/>
        </authorList>
    </citation>
    <scope>NUCLEOTIDE SEQUENCE [LARGE SCALE GENOMIC DNA]</scope>
    <source>
        <strain evidence="2">Foug A</strain>
    </source>
</reference>
<dbReference type="AlphaFoldDB" id="A0A0C2ZFL9"/>
<organism evidence="1 2">
    <name type="scientific">Scleroderma citrinum Foug A</name>
    <dbReference type="NCBI Taxonomy" id="1036808"/>
    <lineage>
        <taxon>Eukaryota</taxon>
        <taxon>Fungi</taxon>
        <taxon>Dikarya</taxon>
        <taxon>Basidiomycota</taxon>
        <taxon>Agaricomycotina</taxon>
        <taxon>Agaricomycetes</taxon>
        <taxon>Agaricomycetidae</taxon>
        <taxon>Boletales</taxon>
        <taxon>Sclerodermatineae</taxon>
        <taxon>Sclerodermataceae</taxon>
        <taxon>Scleroderma</taxon>
    </lineage>
</organism>
<evidence type="ECO:0000313" key="2">
    <source>
        <dbReference type="Proteomes" id="UP000053989"/>
    </source>
</evidence>
<proteinExistence type="predicted"/>
<dbReference type="HOGENOM" id="CLU_2499205_0_0_1"/>
<sequence>MDLEWEERRHRELNLADGDAAVPIIRGGLEIAARLEYMSVSTLVIDKYPRLHVKDNVQVSRSHRPHETVCIPGYNEVLNSDSNLAN</sequence>
<name>A0A0C2ZFL9_9AGAM</name>